<sequence length="1003" mass="108214">MPVSPSRGDVRLEVAEESAATPLLHGRGSQGGLSEPSTPRSPRPHSGSWSARGAWPQLQAPRQSSLTYGFSPRAEGNWQDFQAKKLAVNQRSGLSHLLSAGQEQQLHHVESGNSIPQATSAGTDEFPLPLPSALPPPDALAEGQAGPAGTAGPAGPVQHIHELPASKWEATRTALVCGVINTSVTIPVMAAFAGTIFQSPFFKPVIGKLIKLVFLSSCVHQATFTIKSTLPFAVGQVQDVGLIFLSAMANSVVAMGSTQGLPFEEVLGTVLLTLAVSTFTVGVLIIITGYLRLASLVQYIPLPVIGGYLGYVGYFCFSAGVSLAVGEQMGSLASWLQLADRGTALKLAPAVASMLVLMLVTTSRRIRSPWALPVTLVFIPAAFFVVLLAMGRSLGEAREGGWVATPQEGEGGAQFWQVWAMFNIREFPPRGIHWAAMPRQLPTMLALFFVVAFGSSMDVAAIQQESAKQLDYNRELVTVGWSNVMSGLVGAGATGSYIFSQTLFSLRARVTSRLNGAIIATSALLMFLLPFSVIDYLPKFFFGSLIMWIGFDIAKDWLVKSFWRVPRVEYALLWATFVAIIALGLELGILLGIIMASVLFAVLYAQVNVMAFTVVPSRSGAVRTFEQRTVLELFASRCVAVSLSGYIFFGSALSVSEKVLEVAKSCLAEADVPSKTALDGNVTAKRRGGLPPLPRRSGNMADPFEGSVKDRADAAVAAAPRFLLLDFRRVNGLDATAARTFSTLHSSLQQLGVELILTSLPPSRSRLRWLLLAHGVILEDSDWTDESGEEGAPAHCRSFPNMDSGLQFCEEKFLEVAVHFSLCRTMASSVTLAEALRSHLELPRVLLPGRIDYDNDAVLLMDYLTTRRLGRGDLLFKTGDASDEMFIVQSGSILCHINFLRMSARGQPIVLPDQVSGHATARLFRYGPGGIVGELDFFLQRPRSFRAECAQLTTLMCLSRSGFERMAAEVPHLLNLLQAIILRSTCLSASHALEALERSSLEA</sequence>
<evidence type="ECO:0000256" key="5">
    <source>
        <dbReference type="SAM" id="MobiDB-lite"/>
    </source>
</evidence>
<feature type="transmembrane region" description="Helical" evidence="6">
    <location>
        <begin position="370"/>
        <end position="390"/>
    </location>
</feature>
<dbReference type="Gene3D" id="2.60.120.10">
    <property type="entry name" value="Jelly Rolls"/>
    <property type="match status" value="1"/>
</dbReference>
<accession>A0AAW1QT28</accession>
<dbReference type="Proteomes" id="UP001489004">
    <property type="component" value="Unassembled WGS sequence"/>
</dbReference>
<feature type="region of interest" description="Disordered" evidence="5">
    <location>
        <begin position="101"/>
        <end position="158"/>
    </location>
</feature>
<dbReference type="InterPro" id="IPR014710">
    <property type="entry name" value="RmlC-like_jellyroll"/>
</dbReference>
<keyword evidence="2 6" id="KW-0812">Transmembrane</keyword>
<feature type="compositionally biased region" description="Low complexity" evidence="5">
    <location>
        <begin position="139"/>
        <end position="156"/>
    </location>
</feature>
<dbReference type="GO" id="GO:0016020">
    <property type="term" value="C:membrane"/>
    <property type="evidence" value="ECO:0007669"/>
    <property type="project" value="UniProtKB-SubCell"/>
</dbReference>
<feature type="transmembrane region" description="Helical" evidence="6">
    <location>
        <begin position="516"/>
        <end position="534"/>
    </location>
</feature>
<keyword evidence="10" id="KW-1185">Reference proteome</keyword>
<dbReference type="InterPro" id="IPR018490">
    <property type="entry name" value="cNMP-bd_dom_sf"/>
</dbReference>
<evidence type="ECO:0000256" key="1">
    <source>
        <dbReference type="ARBA" id="ARBA00004141"/>
    </source>
</evidence>
<dbReference type="InterPro" id="IPR052706">
    <property type="entry name" value="Membrane-Transporter-like"/>
</dbReference>
<dbReference type="InterPro" id="IPR011547">
    <property type="entry name" value="SLC26A/SulP_dom"/>
</dbReference>
<gene>
    <name evidence="9" type="ORF">WJX72_009880</name>
</gene>
<evidence type="ECO:0000313" key="9">
    <source>
        <dbReference type="EMBL" id="KAK9824383.1"/>
    </source>
</evidence>
<feature type="region of interest" description="Disordered" evidence="5">
    <location>
        <begin position="1"/>
        <end position="71"/>
    </location>
</feature>
<feature type="transmembrane region" description="Helical" evidence="6">
    <location>
        <begin position="484"/>
        <end position="504"/>
    </location>
</feature>
<feature type="transmembrane region" description="Helical" evidence="6">
    <location>
        <begin position="173"/>
        <end position="197"/>
    </location>
</feature>
<dbReference type="CDD" id="cd00038">
    <property type="entry name" value="CAP_ED"/>
    <property type="match status" value="1"/>
</dbReference>
<comment type="subcellular location">
    <subcellularLocation>
        <location evidence="1">Membrane</location>
        <topology evidence="1">Multi-pass membrane protein</topology>
    </subcellularLocation>
</comment>
<dbReference type="SUPFAM" id="SSF51206">
    <property type="entry name" value="cAMP-binding domain-like"/>
    <property type="match status" value="1"/>
</dbReference>
<dbReference type="EMBL" id="JALJOR010000002">
    <property type="protein sequence ID" value="KAK9824383.1"/>
    <property type="molecule type" value="Genomic_DNA"/>
</dbReference>
<dbReference type="PANTHER" id="PTHR43310">
    <property type="entry name" value="SULFATE TRANSPORTER YBAR-RELATED"/>
    <property type="match status" value="1"/>
</dbReference>
<comment type="caution">
    <text evidence="9">The sequence shown here is derived from an EMBL/GenBank/DDBJ whole genome shotgun (WGS) entry which is preliminary data.</text>
</comment>
<reference evidence="9 10" key="1">
    <citation type="journal article" date="2024" name="Nat. Commun.">
        <title>Phylogenomics reveals the evolutionary origins of lichenization in chlorophyte algae.</title>
        <authorList>
            <person name="Puginier C."/>
            <person name="Libourel C."/>
            <person name="Otte J."/>
            <person name="Skaloud P."/>
            <person name="Haon M."/>
            <person name="Grisel S."/>
            <person name="Petersen M."/>
            <person name="Berrin J.G."/>
            <person name="Delaux P.M."/>
            <person name="Dal Grande F."/>
            <person name="Keller J."/>
        </authorList>
    </citation>
    <scope>NUCLEOTIDE SEQUENCE [LARGE SCALE GENOMIC DNA]</scope>
    <source>
        <strain evidence="9 10">SAG 2043</strain>
    </source>
</reference>
<dbReference type="CDD" id="cd07042">
    <property type="entry name" value="STAS_SulP_like_sulfate_transporter"/>
    <property type="match status" value="1"/>
</dbReference>
<keyword evidence="4 6" id="KW-0472">Membrane</keyword>
<evidence type="ECO:0000256" key="4">
    <source>
        <dbReference type="ARBA" id="ARBA00023136"/>
    </source>
</evidence>
<evidence type="ECO:0008006" key="11">
    <source>
        <dbReference type="Google" id="ProtNLM"/>
    </source>
</evidence>
<dbReference type="Gene3D" id="3.30.750.24">
    <property type="entry name" value="STAS domain"/>
    <property type="match status" value="1"/>
</dbReference>
<organism evidence="9 10">
    <name type="scientific">[Myrmecia] bisecta</name>
    <dbReference type="NCBI Taxonomy" id="41462"/>
    <lineage>
        <taxon>Eukaryota</taxon>
        <taxon>Viridiplantae</taxon>
        <taxon>Chlorophyta</taxon>
        <taxon>core chlorophytes</taxon>
        <taxon>Trebouxiophyceae</taxon>
        <taxon>Trebouxiales</taxon>
        <taxon>Trebouxiaceae</taxon>
        <taxon>Myrmecia</taxon>
    </lineage>
</organism>
<dbReference type="InterPro" id="IPR036513">
    <property type="entry name" value="STAS_dom_sf"/>
</dbReference>
<feature type="transmembrane region" description="Helical" evidence="6">
    <location>
        <begin position="240"/>
        <end position="258"/>
    </location>
</feature>
<evidence type="ECO:0000259" key="8">
    <source>
        <dbReference type="PROSITE" id="PS50801"/>
    </source>
</evidence>
<feature type="transmembrane region" description="Helical" evidence="6">
    <location>
        <begin position="305"/>
        <end position="326"/>
    </location>
</feature>
<dbReference type="PROSITE" id="PS50801">
    <property type="entry name" value="STAS"/>
    <property type="match status" value="1"/>
</dbReference>
<dbReference type="AlphaFoldDB" id="A0AAW1QT28"/>
<feature type="domain" description="STAS" evidence="8">
    <location>
        <begin position="639"/>
        <end position="776"/>
    </location>
</feature>
<dbReference type="Pfam" id="PF00916">
    <property type="entry name" value="Sulfate_transp"/>
    <property type="match status" value="1"/>
</dbReference>
<keyword evidence="3 6" id="KW-1133">Transmembrane helix</keyword>
<dbReference type="PROSITE" id="PS50042">
    <property type="entry name" value="CNMP_BINDING_3"/>
    <property type="match status" value="1"/>
</dbReference>
<feature type="transmembrane region" description="Helical" evidence="6">
    <location>
        <begin position="444"/>
        <end position="464"/>
    </location>
</feature>
<feature type="domain" description="Cyclic nucleotide-binding" evidence="7">
    <location>
        <begin position="860"/>
        <end position="984"/>
    </location>
</feature>
<evidence type="ECO:0000259" key="7">
    <source>
        <dbReference type="PROSITE" id="PS50042"/>
    </source>
</evidence>
<dbReference type="PANTHER" id="PTHR43310:SF2">
    <property type="entry name" value="SLC26A_SULP TRANSPORTER DOMAIN-CONTAINING PROTEIN"/>
    <property type="match status" value="1"/>
</dbReference>
<feature type="transmembrane region" description="Helical" evidence="6">
    <location>
        <begin position="270"/>
        <end position="293"/>
    </location>
</feature>
<dbReference type="InterPro" id="IPR000595">
    <property type="entry name" value="cNMP-bd_dom"/>
</dbReference>
<dbReference type="Pfam" id="PF00027">
    <property type="entry name" value="cNMP_binding"/>
    <property type="match status" value="1"/>
</dbReference>
<feature type="compositionally biased region" description="Pro residues" evidence="5">
    <location>
        <begin position="128"/>
        <end position="138"/>
    </location>
</feature>
<dbReference type="Pfam" id="PF01740">
    <property type="entry name" value="STAS"/>
    <property type="match status" value="1"/>
</dbReference>
<evidence type="ECO:0000256" key="3">
    <source>
        <dbReference type="ARBA" id="ARBA00022989"/>
    </source>
</evidence>
<evidence type="ECO:0000256" key="2">
    <source>
        <dbReference type="ARBA" id="ARBA00022692"/>
    </source>
</evidence>
<evidence type="ECO:0000313" key="10">
    <source>
        <dbReference type="Proteomes" id="UP001489004"/>
    </source>
</evidence>
<feature type="transmembrane region" description="Helical" evidence="6">
    <location>
        <begin position="571"/>
        <end position="604"/>
    </location>
</feature>
<name>A0AAW1QT28_9CHLO</name>
<evidence type="ECO:0000256" key="6">
    <source>
        <dbReference type="SAM" id="Phobius"/>
    </source>
</evidence>
<feature type="compositionally biased region" description="Polar residues" evidence="5">
    <location>
        <begin position="111"/>
        <end position="122"/>
    </location>
</feature>
<dbReference type="SUPFAM" id="SSF52091">
    <property type="entry name" value="SpoIIaa-like"/>
    <property type="match status" value="1"/>
</dbReference>
<feature type="transmembrane region" description="Helical" evidence="6">
    <location>
        <begin position="347"/>
        <end position="364"/>
    </location>
</feature>
<proteinExistence type="predicted"/>
<protein>
    <recommendedName>
        <fullName evidence="11">Sulfate transporter</fullName>
    </recommendedName>
</protein>
<dbReference type="InterPro" id="IPR002645">
    <property type="entry name" value="STAS_dom"/>
</dbReference>